<evidence type="ECO:0000256" key="7">
    <source>
        <dbReference type="ARBA" id="ARBA00025590"/>
    </source>
</evidence>
<proteinExistence type="predicted"/>
<name>A0A9P8Q5Z9_WICPI</name>
<evidence type="ECO:0000256" key="8">
    <source>
        <dbReference type="ARBA" id="ARBA00025615"/>
    </source>
</evidence>
<evidence type="ECO:0000313" key="11">
    <source>
        <dbReference type="Proteomes" id="UP000774326"/>
    </source>
</evidence>
<protein>
    <recommendedName>
        <fullName evidence="9">Integrase catalytic domain-containing protein</fullName>
    </recommendedName>
</protein>
<evidence type="ECO:0000259" key="9">
    <source>
        <dbReference type="PROSITE" id="PS50994"/>
    </source>
</evidence>
<evidence type="ECO:0000256" key="5">
    <source>
        <dbReference type="ARBA" id="ARBA00022884"/>
    </source>
</evidence>
<reference evidence="10" key="1">
    <citation type="journal article" date="2021" name="Open Biol.">
        <title>Shared evolutionary footprints suggest mitochondrial oxidative damage underlies multiple complex I losses in fungi.</title>
        <authorList>
            <person name="Schikora-Tamarit M.A."/>
            <person name="Marcet-Houben M."/>
            <person name="Nosek J."/>
            <person name="Gabaldon T."/>
        </authorList>
    </citation>
    <scope>NUCLEOTIDE SEQUENCE</scope>
    <source>
        <strain evidence="10">CBS2887</strain>
    </source>
</reference>
<keyword evidence="4" id="KW-0963">Cytoplasm</keyword>
<keyword evidence="5" id="KW-0694">RNA-binding</keyword>
<dbReference type="PROSITE" id="PS50994">
    <property type="entry name" value="INTEGRASE"/>
    <property type="match status" value="1"/>
</dbReference>
<organism evidence="10 11">
    <name type="scientific">Wickerhamomyces pijperi</name>
    <name type="common">Yeast</name>
    <name type="synonym">Pichia pijperi</name>
    <dbReference type="NCBI Taxonomy" id="599730"/>
    <lineage>
        <taxon>Eukaryota</taxon>
        <taxon>Fungi</taxon>
        <taxon>Dikarya</taxon>
        <taxon>Ascomycota</taxon>
        <taxon>Saccharomycotina</taxon>
        <taxon>Saccharomycetes</taxon>
        <taxon>Phaffomycetales</taxon>
        <taxon>Wickerhamomycetaceae</taxon>
        <taxon>Wickerhamomyces</taxon>
    </lineage>
</organism>
<comment type="caution">
    <text evidence="10">The sequence shown here is derived from an EMBL/GenBank/DDBJ whole genome shotgun (WGS) entry which is preliminary data.</text>
</comment>
<dbReference type="OrthoDB" id="2186513at2759"/>
<comment type="function">
    <text evidence="8">Integrase (IN) targets the VLP to the nucleus, where a subparticle preintegration complex (PIC) containing at least integrase and the newly synthesized dsDNA copy of the retrotransposon must transit the nuclear membrane. Once in the nucleus, integrase performs the integration of the dsDNA into the host genome.</text>
</comment>
<dbReference type="GO" id="GO:0004523">
    <property type="term" value="F:RNA-DNA hybrid ribonuclease activity"/>
    <property type="evidence" value="ECO:0007669"/>
    <property type="project" value="UniProtKB-EC"/>
</dbReference>
<evidence type="ECO:0000256" key="3">
    <source>
        <dbReference type="ARBA" id="ARBA00004496"/>
    </source>
</evidence>
<dbReference type="GO" id="GO:0003723">
    <property type="term" value="F:RNA binding"/>
    <property type="evidence" value="ECO:0007669"/>
    <property type="project" value="UniProtKB-KW"/>
</dbReference>
<comment type="function">
    <text evidence="7">Reverse transcriptase/ribonuclease H (RT) is a multifunctional enzyme that catalyzes the conversion of the retro-elements RNA genome into dsDNA within the VLP. The enzyme displays a DNA polymerase activity that can copy either DNA or RNA templates, and a ribonuclease H (RNase H) activity that cleaves the RNA strand of RNA-DNA heteroduplexes during plus-strand synthesis and hydrolyzes RNA primers. The conversion leads to a linear dsDNA copy of the retrotransposon that includes long terminal repeats (LTRs) at both ends.</text>
</comment>
<dbReference type="GO" id="GO:0005634">
    <property type="term" value="C:nucleus"/>
    <property type="evidence" value="ECO:0007669"/>
    <property type="project" value="UniProtKB-SubCell"/>
</dbReference>
<dbReference type="GO" id="GO:0005737">
    <property type="term" value="C:cytoplasm"/>
    <property type="evidence" value="ECO:0007669"/>
    <property type="project" value="UniProtKB-SubCell"/>
</dbReference>
<dbReference type="SUPFAM" id="SSF53098">
    <property type="entry name" value="Ribonuclease H-like"/>
    <property type="match status" value="1"/>
</dbReference>
<comment type="subcellular location">
    <subcellularLocation>
        <location evidence="3">Cytoplasm</location>
    </subcellularLocation>
    <subcellularLocation>
        <location evidence="2">Nucleus</location>
    </subcellularLocation>
</comment>
<dbReference type="GO" id="GO:0015074">
    <property type="term" value="P:DNA integration"/>
    <property type="evidence" value="ECO:0007669"/>
    <property type="project" value="InterPro"/>
</dbReference>
<gene>
    <name evidence="10" type="ORF">WICPIJ_005532</name>
</gene>
<evidence type="ECO:0000256" key="2">
    <source>
        <dbReference type="ARBA" id="ARBA00004123"/>
    </source>
</evidence>
<evidence type="ECO:0000313" key="10">
    <source>
        <dbReference type="EMBL" id="KAH3683499.1"/>
    </source>
</evidence>
<evidence type="ECO:0000256" key="6">
    <source>
        <dbReference type="ARBA" id="ARBA00023242"/>
    </source>
</evidence>
<dbReference type="Proteomes" id="UP000774326">
    <property type="component" value="Unassembled WGS sequence"/>
</dbReference>
<keyword evidence="6" id="KW-0539">Nucleus</keyword>
<reference evidence="10" key="2">
    <citation type="submission" date="2021-01" db="EMBL/GenBank/DDBJ databases">
        <authorList>
            <person name="Schikora-Tamarit M.A."/>
        </authorList>
    </citation>
    <scope>NUCLEOTIDE SEQUENCE</scope>
    <source>
        <strain evidence="10">CBS2887</strain>
    </source>
</reference>
<evidence type="ECO:0000256" key="1">
    <source>
        <dbReference type="ARBA" id="ARBA00000077"/>
    </source>
</evidence>
<sequence>MCKDYGSYCGICLGVKPGGQLYLRDLNPIISLFARQRIQIDLINMSHYRFPDFTHFLHLKDHYSNFSYVQGLQSKSATEVQRALEIYLSTNPSPMLLQSDNGRKFVNATIKALLVERKIGEVHSSPNSIEPANEIFKKYFDANLREYGITATDNDPKYGKFPHVTLLIARTVYQMNKTRAHDGSTSPMAVYFRMDPIIEENYQKLIKILKKMTSSPTDAEKAKVLKHELETILEKQQSVCHVENSDRRK</sequence>
<dbReference type="Gene3D" id="3.30.420.10">
    <property type="entry name" value="Ribonuclease H-like superfamily/Ribonuclease H"/>
    <property type="match status" value="1"/>
</dbReference>
<feature type="domain" description="Integrase catalytic" evidence="9">
    <location>
        <begin position="24"/>
        <end position="195"/>
    </location>
</feature>
<dbReference type="InterPro" id="IPR036397">
    <property type="entry name" value="RNaseH_sf"/>
</dbReference>
<comment type="catalytic activity">
    <reaction evidence="1">
        <text>Endonucleolytic cleavage to 5'-phosphomonoester.</text>
        <dbReference type="EC" id="3.1.26.4"/>
    </reaction>
</comment>
<dbReference type="InterPro" id="IPR012337">
    <property type="entry name" value="RNaseH-like_sf"/>
</dbReference>
<dbReference type="PANTHER" id="PTHR46585">
    <property type="entry name" value="INTEGRASE CORE DOMAIN CONTAINING PROTEIN"/>
    <property type="match status" value="1"/>
</dbReference>
<evidence type="ECO:0000256" key="4">
    <source>
        <dbReference type="ARBA" id="ARBA00022490"/>
    </source>
</evidence>
<keyword evidence="11" id="KW-1185">Reference proteome</keyword>
<dbReference type="InterPro" id="IPR001584">
    <property type="entry name" value="Integrase_cat-core"/>
</dbReference>
<dbReference type="EMBL" id="JAEUBG010003099">
    <property type="protein sequence ID" value="KAH3683499.1"/>
    <property type="molecule type" value="Genomic_DNA"/>
</dbReference>
<accession>A0A9P8Q5Z9</accession>
<dbReference type="AlphaFoldDB" id="A0A9P8Q5Z9"/>